<keyword evidence="9" id="KW-0809">Transit peptide</keyword>
<feature type="compositionally biased region" description="Polar residues" evidence="13">
    <location>
        <begin position="86"/>
        <end position="98"/>
    </location>
</feature>
<evidence type="ECO:0000313" key="15">
    <source>
        <dbReference type="EMBL" id="CCX32046.1"/>
    </source>
</evidence>
<accession>U4LUY2</accession>
<evidence type="ECO:0000313" key="16">
    <source>
        <dbReference type="Proteomes" id="UP000018144"/>
    </source>
</evidence>
<dbReference type="STRING" id="1076935.U4LUY2"/>
<dbReference type="GO" id="GO:0016787">
    <property type="term" value="F:hydrolase activity"/>
    <property type="evidence" value="ECO:0007669"/>
    <property type="project" value="UniProtKB-KW"/>
</dbReference>
<dbReference type="InterPro" id="IPR041082">
    <property type="entry name" value="Suv3_C_1"/>
</dbReference>
<dbReference type="InterPro" id="IPR022192">
    <property type="entry name" value="SUV3_C"/>
</dbReference>
<dbReference type="InterPro" id="IPR050699">
    <property type="entry name" value="RNA-DNA_Helicase"/>
</dbReference>
<feature type="region of interest" description="Disordered" evidence="13">
    <location>
        <begin position="799"/>
        <end position="852"/>
    </location>
</feature>
<dbReference type="Pfam" id="PF00271">
    <property type="entry name" value="Helicase_C"/>
    <property type="match status" value="1"/>
</dbReference>
<dbReference type="Gene3D" id="1.20.58.1080">
    <property type="match status" value="1"/>
</dbReference>
<dbReference type="CDD" id="cd17913">
    <property type="entry name" value="DEXQc_Suv3"/>
    <property type="match status" value="1"/>
</dbReference>
<dbReference type="GO" id="GO:0003724">
    <property type="term" value="F:RNA helicase activity"/>
    <property type="evidence" value="ECO:0007669"/>
    <property type="project" value="UniProtKB-EC"/>
</dbReference>
<comment type="catalytic activity">
    <reaction evidence="11">
        <text>ATP + H2O = ADP + phosphate + H(+)</text>
        <dbReference type="Rhea" id="RHEA:13065"/>
        <dbReference type="ChEBI" id="CHEBI:15377"/>
        <dbReference type="ChEBI" id="CHEBI:15378"/>
        <dbReference type="ChEBI" id="CHEBI:30616"/>
        <dbReference type="ChEBI" id="CHEBI:43474"/>
        <dbReference type="ChEBI" id="CHEBI:456216"/>
        <dbReference type="EC" id="3.6.4.13"/>
    </reaction>
</comment>
<evidence type="ECO:0000256" key="6">
    <source>
        <dbReference type="ARBA" id="ARBA00022801"/>
    </source>
</evidence>
<keyword evidence="8" id="KW-0067">ATP-binding</keyword>
<name>U4LUY2_PYROM</name>
<dbReference type="GO" id="GO:0000965">
    <property type="term" value="P:mitochondrial RNA 3'-end processing"/>
    <property type="evidence" value="ECO:0007669"/>
    <property type="project" value="TreeGrafter"/>
</dbReference>
<reference evidence="15 16" key="1">
    <citation type="journal article" date="2013" name="PLoS Genet.">
        <title>The genome and development-dependent transcriptomes of Pyronema confluens: a window into fungal evolution.</title>
        <authorList>
            <person name="Traeger S."/>
            <person name="Altegoer F."/>
            <person name="Freitag M."/>
            <person name="Gabaldon T."/>
            <person name="Kempken F."/>
            <person name="Kumar A."/>
            <person name="Marcet-Houben M."/>
            <person name="Poggeler S."/>
            <person name="Stajich J.E."/>
            <person name="Nowrousian M."/>
        </authorList>
    </citation>
    <scope>NUCLEOTIDE SEQUENCE [LARGE SCALE GENOMIC DNA]</scope>
    <source>
        <strain evidence="16">CBS 100304</strain>
        <tissue evidence="15">Vegetative mycelium</tissue>
    </source>
</reference>
<feature type="compositionally biased region" description="Basic and acidic residues" evidence="13">
    <location>
        <begin position="57"/>
        <end position="85"/>
    </location>
</feature>
<evidence type="ECO:0000256" key="4">
    <source>
        <dbReference type="ARBA" id="ARBA00012552"/>
    </source>
</evidence>
<dbReference type="PROSITE" id="PS51194">
    <property type="entry name" value="HELICASE_CTER"/>
    <property type="match status" value="1"/>
</dbReference>
<evidence type="ECO:0000256" key="9">
    <source>
        <dbReference type="ARBA" id="ARBA00022946"/>
    </source>
</evidence>
<evidence type="ECO:0000256" key="7">
    <source>
        <dbReference type="ARBA" id="ARBA00022806"/>
    </source>
</evidence>
<dbReference type="EC" id="3.6.4.13" evidence="4"/>
<dbReference type="Pfam" id="PF18147">
    <property type="entry name" value="Suv3_C_1"/>
    <property type="match status" value="1"/>
</dbReference>
<dbReference type="InterPro" id="IPR001650">
    <property type="entry name" value="Helicase_C-like"/>
</dbReference>
<keyword evidence="5" id="KW-0547">Nucleotide-binding</keyword>
<dbReference type="FunFam" id="3.40.50.300:FF:001549">
    <property type="entry name" value="SUV3p ATP-dependent RNA helicase"/>
    <property type="match status" value="1"/>
</dbReference>
<gene>
    <name evidence="15" type="ORF">PCON_12316</name>
</gene>
<organism evidence="15 16">
    <name type="scientific">Pyronema omphalodes (strain CBS 100304)</name>
    <name type="common">Pyronema confluens</name>
    <dbReference type="NCBI Taxonomy" id="1076935"/>
    <lineage>
        <taxon>Eukaryota</taxon>
        <taxon>Fungi</taxon>
        <taxon>Dikarya</taxon>
        <taxon>Ascomycota</taxon>
        <taxon>Pezizomycotina</taxon>
        <taxon>Pezizomycetes</taxon>
        <taxon>Pezizales</taxon>
        <taxon>Pyronemataceae</taxon>
        <taxon>Pyronema</taxon>
    </lineage>
</organism>
<evidence type="ECO:0000256" key="13">
    <source>
        <dbReference type="SAM" id="MobiDB-lite"/>
    </source>
</evidence>
<sequence length="852" mass="95446">MALRQRAIPSLCLFCSFNTSRLLSRNVQRFPPLGAVRALSTTPALQRLGGHTKVSKAKSDDRRNRDSFKFVERNGDSPGYIERRSSGYTSSGPNNASQGYRIGTPQKRPTDAQLEYLTAEAIRTGFPKSTAEATGALAGVLRSKNSNFKDLEMKWQYFGDEIMASFKSTDLSASRPDVPGRRQIEISYMKGGLPNMITMLHMNFLTREGYREKPNMLVQQDNMEAAADSRFPHEWYVATRQLQRVWHLHVGPTNSGKTYNALKRLKESGNGIYAGPLRLLAQEIYERFNAEGIPCNLVMGDSIITVDPDAGIESSTMEMVDLNNEVEVCVIDEIQMIGDTDRGWAWTQAVLGVRAKEVHMCGEERTVEIIQKLAASVGEELIIHRYNRLGPLEVEPKSLAGDLKQIEKGDCVVTFSRRNIFAMKRMIEQQTGKRCAVIYGSLPPETRSLQANLFNDPKSEYEILVASDAVGMGLNLSIKRVIFETTTKWNGEAMVGIDISSIKQIAGRAGRFKVPGRDDGPVALGPDGKPLPPKPQVGWVTTLEPKDLRAVKSALQTNVEPIRTAGILPTVAQIEYFASQYPENTKFSDIMKKMLEYIKVSELFHTCDLKESIEVAAIFDDIKELSVADRMTFIMSPINSRNERACAVARRMAECVAWAEDGSVLKLYDMDLEALDILPTTTEDLQRLETLHKMLIHYLWISYRFPATFHPRQTAEELKDICERQIEKGLQAVKFTRARQDRVKKIRANYTLEELSQVPNDPSSTIDLSGLDVGTYSHLAQPDEAASIAETHAEVMAATSAEVQRGQEPEPSLEPRLTKPNYRERELQKKSGKGSHFKAPNPIKKAFKKNSK</sequence>
<dbReference type="FunFam" id="3.40.50.300:FF:000269">
    <property type="entry name" value="ATP-dependent RNA helicase SUPV3L1, mitochondrial"/>
    <property type="match status" value="1"/>
</dbReference>
<dbReference type="InterPro" id="IPR055206">
    <property type="entry name" value="DEXQc_SUV3"/>
</dbReference>
<dbReference type="Gene3D" id="3.40.50.300">
    <property type="entry name" value="P-loop containing nucleotide triphosphate hydrolases"/>
    <property type="match status" value="2"/>
</dbReference>
<dbReference type="GO" id="GO:0005524">
    <property type="term" value="F:ATP binding"/>
    <property type="evidence" value="ECO:0007669"/>
    <property type="project" value="UniProtKB-KW"/>
</dbReference>
<proteinExistence type="predicted"/>
<comment type="cofactor">
    <cofactor evidence="1">
        <name>Mn(2+)</name>
        <dbReference type="ChEBI" id="CHEBI:29035"/>
    </cofactor>
</comment>
<evidence type="ECO:0000256" key="1">
    <source>
        <dbReference type="ARBA" id="ARBA00001936"/>
    </source>
</evidence>
<keyword evidence="6" id="KW-0378">Hydrolase</keyword>
<evidence type="ECO:0000256" key="11">
    <source>
        <dbReference type="ARBA" id="ARBA00047984"/>
    </source>
</evidence>
<evidence type="ECO:0000256" key="12">
    <source>
        <dbReference type="ARBA" id="ARBA00071444"/>
    </source>
</evidence>
<dbReference type="PANTHER" id="PTHR12131:SF1">
    <property type="entry name" value="ATP-DEPENDENT RNA HELICASE SUPV3L1, MITOCHONDRIAL-RELATED"/>
    <property type="match status" value="1"/>
</dbReference>
<dbReference type="SMART" id="SM00490">
    <property type="entry name" value="HELICc"/>
    <property type="match status" value="1"/>
</dbReference>
<dbReference type="PANTHER" id="PTHR12131">
    <property type="entry name" value="ATP-DEPENDENT RNA AND DNA HELICASE"/>
    <property type="match status" value="1"/>
</dbReference>
<dbReference type="Pfam" id="PF12513">
    <property type="entry name" value="SUV3_C"/>
    <property type="match status" value="1"/>
</dbReference>
<evidence type="ECO:0000256" key="2">
    <source>
        <dbReference type="ARBA" id="ARBA00001946"/>
    </source>
</evidence>
<keyword evidence="7 15" id="KW-0347">Helicase</keyword>
<feature type="region of interest" description="Disordered" evidence="13">
    <location>
        <begin position="47"/>
        <end position="108"/>
    </location>
</feature>
<dbReference type="InterPro" id="IPR027417">
    <property type="entry name" value="P-loop_NTPase"/>
</dbReference>
<evidence type="ECO:0000256" key="3">
    <source>
        <dbReference type="ARBA" id="ARBA00004173"/>
    </source>
</evidence>
<evidence type="ECO:0000256" key="5">
    <source>
        <dbReference type="ARBA" id="ARBA00022741"/>
    </source>
</evidence>
<protein>
    <recommendedName>
        <fullName evidence="12">ATP-dependent RNA helicase SUV3, mitochondrial</fullName>
        <ecNumber evidence="4">3.6.4.13</ecNumber>
    </recommendedName>
</protein>
<dbReference type="GO" id="GO:0045025">
    <property type="term" value="C:mitochondrial degradosome"/>
    <property type="evidence" value="ECO:0007669"/>
    <property type="project" value="TreeGrafter"/>
</dbReference>
<comment type="subcellular location">
    <subcellularLocation>
        <location evidence="3">Mitochondrion</location>
    </subcellularLocation>
</comment>
<dbReference type="InterPro" id="IPR044774">
    <property type="entry name" value="Suv3_DEXQc"/>
</dbReference>
<evidence type="ECO:0000259" key="14">
    <source>
        <dbReference type="PROSITE" id="PS51194"/>
    </source>
</evidence>
<dbReference type="Proteomes" id="UP000018144">
    <property type="component" value="Unassembled WGS sequence"/>
</dbReference>
<dbReference type="Gene3D" id="1.20.272.40">
    <property type="match status" value="1"/>
</dbReference>
<evidence type="ECO:0000256" key="8">
    <source>
        <dbReference type="ARBA" id="ARBA00022840"/>
    </source>
</evidence>
<dbReference type="OrthoDB" id="6692397at2759"/>
<keyword evidence="16" id="KW-1185">Reference proteome</keyword>
<dbReference type="AlphaFoldDB" id="U4LUY2"/>
<feature type="domain" description="Helicase C-terminal" evidence="14">
    <location>
        <begin position="402"/>
        <end position="549"/>
    </location>
</feature>
<dbReference type="SUPFAM" id="SSF52540">
    <property type="entry name" value="P-loop containing nucleoside triphosphate hydrolases"/>
    <property type="match status" value="1"/>
</dbReference>
<dbReference type="eggNOG" id="KOG0953">
    <property type="taxonomic scope" value="Eukaryota"/>
</dbReference>
<evidence type="ECO:0000256" key="10">
    <source>
        <dbReference type="ARBA" id="ARBA00023128"/>
    </source>
</evidence>
<dbReference type="Pfam" id="PF22527">
    <property type="entry name" value="DEXQc_Suv3"/>
    <property type="match status" value="1"/>
</dbReference>
<comment type="cofactor">
    <cofactor evidence="2">
        <name>Mg(2+)</name>
        <dbReference type="ChEBI" id="CHEBI:18420"/>
    </cofactor>
</comment>
<dbReference type="CDD" id="cd18805">
    <property type="entry name" value="SF2_C_suv3"/>
    <property type="match status" value="1"/>
</dbReference>
<dbReference type="EMBL" id="HF935724">
    <property type="protein sequence ID" value="CCX32046.1"/>
    <property type="molecule type" value="Genomic_DNA"/>
</dbReference>
<keyword evidence="10" id="KW-0496">Mitochondrion</keyword>